<organism evidence="3 4">
    <name type="scientific">Candidatus Gottesmanbacteria bacterium GW2011_GWB1_43_11</name>
    <dbReference type="NCBI Taxonomy" id="1618446"/>
    <lineage>
        <taxon>Bacteria</taxon>
        <taxon>Candidatus Gottesmaniibacteriota</taxon>
    </lineage>
</organism>
<feature type="domain" description="GIY-YIG" evidence="2">
    <location>
        <begin position="1"/>
        <end position="75"/>
    </location>
</feature>
<dbReference type="PANTHER" id="PTHR34477">
    <property type="entry name" value="UPF0213 PROTEIN YHBQ"/>
    <property type="match status" value="1"/>
</dbReference>
<dbReference type="InterPro" id="IPR035901">
    <property type="entry name" value="GIY-YIG_endonuc_sf"/>
</dbReference>
<dbReference type="Pfam" id="PF01541">
    <property type="entry name" value="GIY-YIG"/>
    <property type="match status" value="1"/>
</dbReference>
<proteinExistence type="inferred from homology"/>
<comment type="caution">
    <text evidence="3">The sequence shown here is derived from an EMBL/GenBank/DDBJ whole genome shotgun (WGS) entry which is preliminary data.</text>
</comment>
<dbReference type="AlphaFoldDB" id="A0A0G1CQG6"/>
<comment type="similarity">
    <text evidence="1">Belongs to the UPF0213 family.</text>
</comment>
<name>A0A0G1CQG6_9BACT</name>
<dbReference type="SUPFAM" id="SSF82771">
    <property type="entry name" value="GIY-YIG endonuclease"/>
    <property type="match status" value="1"/>
</dbReference>
<gene>
    <name evidence="3" type="ORF">UV61_C0001G0099</name>
</gene>
<evidence type="ECO:0000313" key="3">
    <source>
        <dbReference type="EMBL" id="KKS87692.1"/>
    </source>
</evidence>
<evidence type="ECO:0000256" key="1">
    <source>
        <dbReference type="ARBA" id="ARBA00007435"/>
    </source>
</evidence>
<evidence type="ECO:0000313" key="4">
    <source>
        <dbReference type="Proteomes" id="UP000034050"/>
    </source>
</evidence>
<dbReference type="PROSITE" id="PS50164">
    <property type="entry name" value="GIY_YIG"/>
    <property type="match status" value="1"/>
</dbReference>
<reference evidence="3 4" key="1">
    <citation type="journal article" date="2015" name="Nature">
        <title>rRNA introns, odd ribosomes, and small enigmatic genomes across a large radiation of phyla.</title>
        <authorList>
            <person name="Brown C.T."/>
            <person name="Hug L.A."/>
            <person name="Thomas B.C."/>
            <person name="Sharon I."/>
            <person name="Castelle C.J."/>
            <person name="Singh A."/>
            <person name="Wilkins M.J."/>
            <person name="Williams K.H."/>
            <person name="Banfield J.F."/>
        </authorList>
    </citation>
    <scope>NUCLEOTIDE SEQUENCE [LARGE SCALE GENOMIC DNA]</scope>
</reference>
<dbReference type="InterPro" id="IPR050190">
    <property type="entry name" value="UPF0213_domain"/>
</dbReference>
<dbReference type="Gene3D" id="3.40.1440.10">
    <property type="entry name" value="GIY-YIG endonuclease"/>
    <property type="match status" value="1"/>
</dbReference>
<dbReference type="InterPro" id="IPR000305">
    <property type="entry name" value="GIY-YIG_endonuc"/>
</dbReference>
<evidence type="ECO:0000259" key="2">
    <source>
        <dbReference type="PROSITE" id="PS50164"/>
    </source>
</evidence>
<accession>A0A0G1CQG6</accession>
<dbReference type="CDD" id="cd10456">
    <property type="entry name" value="GIY-YIG_UPF0213"/>
    <property type="match status" value="1"/>
</dbReference>
<dbReference type="EMBL" id="LCFD01000001">
    <property type="protein sequence ID" value="KKS87692.1"/>
    <property type="molecule type" value="Genomic_DNA"/>
</dbReference>
<dbReference type="Proteomes" id="UP000034050">
    <property type="component" value="Unassembled WGS sequence"/>
</dbReference>
<protein>
    <submittedName>
        <fullName evidence="3">Excinuclease ABC C subunit domain protein</fullName>
    </submittedName>
</protein>
<sequence>MWYVYVLLCEDNSLYTGISPDPQKRFLDHKNGKGGAYTRSHKPLKIIYLEKADSRSAALKRELEIKGWSREEKIHLLQLNLDPLPPGKRDD</sequence>
<dbReference type="PANTHER" id="PTHR34477:SF1">
    <property type="entry name" value="UPF0213 PROTEIN YHBQ"/>
    <property type="match status" value="1"/>
</dbReference>